<evidence type="ECO:0000256" key="4">
    <source>
        <dbReference type="ARBA" id="ARBA00023242"/>
    </source>
</evidence>
<gene>
    <name evidence="6" type="ORF">FKW44_014346</name>
</gene>
<reference evidence="7" key="1">
    <citation type="submission" date="2021-01" db="EMBL/GenBank/DDBJ databases">
        <title>Caligus Genome Assembly.</title>
        <authorList>
            <person name="Gallardo-Escarate C."/>
        </authorList>
    </citation>
    <scope>NUCLEOTIDE SEQUENCE [LARGE SCALE GENOMIC DNA]</scope>
</reference>
<protein>
    <submittedName>
        <fullName evidence="6">Bloom syndrome protein -like protein</fullName>
    </submittedName>
</protein>
<dbReference type="GO" id="GO:0043138">
    <property type="term" value="F:3'-5' DNA helicase activity"/>
    <property type="evidence" value="ECO:0007669"/>
    <property type="project" value="TreeGrafter"/>
</dbReference>
<dbReference type="GO" id="GO:0005737">
    <property type="term" value="C:cytoplasm"/>
    <property type="evidence" value="ECO:0007669"/>
    <property type="project" value="TreeGrafter"/>
</dbReference>
<dbReference type="PANTHER" id="PTHR13710">
    <property type="entry name" value="DNA HELICASE RECQ FAMILY MEMBER"/>
    <property type="match status" value="1"/>
</dbReference>
<proteinExistence type="inferred from homology"/>
<dbReference type="Gene3D" id="3.40.50.300">
    <property type="entry name" value="P-loop containing nucleotide triphosphate hydrolases"/>
    <property type="match status" value="2"/>
</dbReference>
<feature type="region of interest" description="Disordered" evidence="5">
    <location>
        <begin position="235"/>
        <end position="295"/>
    </location>
</feature>
<sequence>MCCLGIAVSGRYTKSLVFSQGICLSRGQWILSKPLFAGSLQAIPPSDFPRVTFMALTATATPCVRTGILHQLKMKSPKWFRSSFNRHNLVYEVQPKKDWSRLSDIIYCLSHNECDTTASYLSTAGIKALTYHASLNDKERSRDRAKVVCATIAFVMGIDKPDVLYAIHKSIHNCYAALSWTATVKWLEIMDVVHMTELRYKSYGEELIPICQSFSDKRLSYLEDKEYTALLNSEKGSEDSPYFSSSIESNGGWMSKSKAEKANTVVEGDLSVDEKSLVQPQAEPEPSSNATPAPL</sequence>
<comment type="similarity">
    <text evidence="1">Belongs to the helicase family. RecQ subfamily.</text>
</comment>
<dbReference type="AlphaFoldDB" id="A0A7T8GYV5"/>
<dbReference type="Proteomes" id="UP000595437">
    <property type="component" value="Chromosome 9"/>
</dbReference>
<keyword evidence="3" id="KW-0413">Isomerase</keyword>
<feature type="compositionally biased region" description="Polar residues" evidence="5">
    <location>
        <begin position="286"/>
        <end position="295"/>
    </location>
</feature>
<dbReference type="EMBL" id="CP045898">
    <property type="protein sequence ID" value="QQP40339.1"/>
    <property type="molecule type" value="Genomic_DNA"/>
</dbReference>
<name>A0A7T8GYV5_CALRO</name>
<organism evidence="6 7">
    <name type="scientific">Caligus rogercresseyi</name>
    <name type="common">Sea louse</name>
    <dbReference type="NCBI Taxonomy" id="217165"/>
    <lineage>
        <taxon>Eukaryota</taxon>
        <taxon>Metazoa</taxon>
        <taxon>Ecdysozoa</taxon>
        <taxon>Arthropoda</taxon>
        <taxon>Crustacea</taxon>
        <taxon>Multicrustacea</taxon>
        <taxon>Hexanauplia</taxon>
        <taxon>Copepoda</taxon>
        <taxon>Siphonostomatoida</taxon>
        <taxon>Caligidae</taxon>
        <taxon>Caligus</taxon>
    </lineage>
</organism>
<accession>A0A7T8GYV5</accession>
<dbReference type="InterPro" id="IPR027417">
    <property type="entry name" value="P-loop_NTPase"/>
</dbReference>
<evidence type="ECO:0000256" key="5">
    <source>
        <dbReference type="SAM" id="MobiDB-lite"/>
    </source>
</evidence>
<dbReference type="GO" id="GO:0003677">
    <property type="term" value="F:DNA binding"/>
    <property type="evidence" value="ECO:0007669"/>
    <property type="project" value="UniProtKB-KW"/>
</dbReference>
<keyword evidence="2" id="KW-0238">DNA-binding</keyword>
<evidence type="ECO:0000256" key="3">
    <source>
        <dbReference type="ARBA" id="ARBA00023235"/>
    </source>
</evidence>
<dbReference type="GO" id="GO:0009378">
    <property type="term" value="F:four-way junction helicase activity"/>
    <property type="evidence" value="ECO:0007669"/>
    <property type="project" value="TreeGrafter"/>
</dbReference>
<dbReference type="PANTHER" id="PTHR13710:SF153">
    <property type="entry name" value="RECQ-LIKE DNA HELICASE BLM"/>
    <property type="match status" value="1"/>
</dbReference>
<dbReference type="GO" id="GO:0000724">
    <property type="term" value="P:double-strand break repair via homologous recombination"/>
    <property type="evidence" value="ECO:0007669"/>
    <property type="project" value="TreeGrafter"/>
</dbReference>
<evidence type="ECO:0000256" key="1">
    <source>
        <dbReference type="ARBA" id="ARBA00005446"/>
    </source>
</evidence>
<dbReference type="GO" id="GO:0005694">
    <property type="term" value="C:chromosome"/>
    <property type="evidence" value="ECO:0007669"/>
    <property type="project" value="TreeGrafter"/>
</dbReference>
<keyword evidence="4" id="KW-0539">Nucleus</keyword>
<evidence type="ECO:0000313" key="7">
    <source>
        <dbReference type="Proteomes" id="UP000595437"/>
    </source>
</evidence>
<keyword evidence="7" id="KW-1185">Reference proteome</keyword>
<evidence type="ECO:0000313" key="6">
    <source>
        <dbReference type="EMBL" id="QQP40339.1"/>
    </source>
</evidence>
<dbReference type="OrthoDB" id="10261556at2759"/>
<dbReference type="GO" id="GO:0005634">
    <property type="term" value="C:nucleus"/>
    <property type="evidence" value="ECO:0007669"/>
    <property type="project" value="TreeGrafter"/>
</dbReference>
<dbReference type="SUPFAM" id="SSF52540">
    <property type="entry name" value="P-loop containing nucleoside triphosphate hydrolases"/>
    <property type="match status" value="1"/>
</dbReference>
<evidence type="ECO:0000256" key="2">
    <source>
        <dbReference type="ARBA" id="ARBA00023125"/>
    </source>
</evidence>